<evidence type="ECO:0000256" key="7">
    <source>
        <dbReference type="ARBA" id="ARBA00022824"/>
    </source>
</evidence>
<evidence type="ECO:0000256" key="1">
    <source>
        <dbReference type="ARBA" id="ARBA00004477"/>
    </source>
</evidence>
<feature type="transmembrane region" description="Helical" evidence="12">
    <location>
        <begin position="356"/>
        <end position="376"/>
    </location>
</feature>
<feature type="transmembrane region" description="Helical" evidence="12">
    <location>
        <begin position="101"/>
        <end position="119"/>
    </location>
</feature>
<evidence type="ECO:0000256" key="11">
    <source>
        <dbReference type="ARBA" id="ARBA00048899"/>
    </source>
</evidence>
<evidence type="ECO:0000256" key="12">
    <source>
        <dbReference type="RuleBase" id="RU363075"/>
    </source>
</evidence>
<evidence type="ECO:0000256" key="10">
    <source>
        <dbReference type="ARBA" id="ARBA00044721"/>
    </source>
</evidence>
<keyword evidence="15" id="KW-1185">Reference proteome</keyword>
<feature type="transmembrane region" description="Helical" evidence="12">
    <location>
        <begin position="179"/>
        <end position="196"/>
    </location>
</feature>
<dbReference type="Pfam" id="PF03901">
    <property type="entry name" value="Glyco_transf_22"/>
    <property type="match status" value="1"/>
</dbReference>
<dbReference type="AlphaFoldDB" id="A0AAN6VX93"/>
<comment type="catalytic activity">
    <reaction evidence="11">
        <text>an alpha-D-Man-(1-&gt;2)-alpha-D-Man-(1-&gt;2)-alpha-D-Man-(1-&gt;3)-[alpha-D-Man-(1-&gt;2)-alpha-D-Man-(1-&gt;3)-alpha-D-Man-(1-&gt;6)]-beta-D-Man-(1-&gt;4)-beta-D-GlcNAc-(1-&gt;4)-alpha-D-GlcNAc-diphospho-di-trans,poly-cis-dolichol + a di-trans,poly-cis-dolichyl beta-D-mannosyl phosphate = an alpha-D-Man-(1-&gt;2)-alpha-D-Man-(1-&gt;2)-alpha-D-Man-(1-&gt;3)-[alpha-D-Man-(1-&gt;2)-alpha-D-Man-(1-&gt;3)-[alpha-D-Man-(1-&gt;6)]-alpha-D-Man-(1-&gt;6)]-beta-D-Man-(1-&gt;4)-beta-D-GlcNAc-(1-&gt;4)-alpha-D-GlcNAc-diphospho-di-trans,poly-cis-dolichol + a di-trans,poly-cis-dolichyl phosphate + H(+)</text>
        <dbReference type="Rhea" id="RHEA:29535"/>
        <dbReference type="Rhea" id="RHEA-COMP:19498"/>
        <dbReference type="Rhea" id="RHEA-COMP:19501"/>
        <dbReference type="Rhea" id="RHEA-COMP:19518"/>
        <dbReference type="Rhea" id="RHEA-COMP:19519"/>
        <dbReference type="ChEBI" id="CHEBI:15378"/>
        <dbReference type="ChEBI" id="CHEBI:57683"/>
        <dbReference type="ChEBI" id="CHEBI:58211"/>
        <dbReference type="ChEBI" id="CHEBI:132517"/>
        <dbReference type="ChEBI" id="CHEBI:132519"/>
        <dbReference type="EC" id="2.4.1.260"/>
    </reaction>
    <physiologicalReaction direction="left-to-right" evidence="11">
        <dbReference type="Rhea" id="RHEA:29536"/>
    </physiologicalReaction>
</comment>
<evidence type="ECO:0000313" key="15">
    <source>
        <dbReference type="Proteomes" id="UP001302745"/>
    </source>
</evidence>
<keyword evidence="6 12" id="KW-0812">Transmembrane</keyword>
<accession>A0AAN6VX93</accession>
<comment type="subcellular location">
    <subcellularLocation>
        <location evidence="1 12">Endoplasmic reticulum membrane</location>
        <topology evidence="1 12">Multi-pass membrane protein</topology>
    </subcellularLocation>
</comment>
<organism evidence="14 15">
    <name type="scientific">Chaetomidium leptoderma</name>
    <dbReference type="NCBI Taxonomy" id="669021"/>
    <lineage>
        <taxon>Eukaryota</taxon>
        <taxon>Fungi</taxon>
        <taxon>Dikarya</taxon>
        <taxon>Ascomycota</taxon>
        <taxon>Pezizomycotina</taxon>
        <taxon>Sordariomycetes</taxon>
        <taxon>Sordariomycetidae</taxon>
        <taxon>Sordariales</taxon>
        <taxon>Chaetomiaceae</taxon>
        <taxon>Chaetomidium</taxon>
    </lineage>
</organism>
<comment type="function">
    <text evidence="10">Mannosyltransferase that operates in the biosynthetic pathway of dolichol-linked oligosaccharides, the glycan precursors employed in protein asparagine (N)-glycosylation. The assembly of dolichol-linked oligosaccharides begins on the cytosolic side of the endoplasmic reticulum membrane and finishes in its lumen. The sequential addition of sugars to dolichol pyrophosphate produces dolichol-linked oligosaccharides containing fourteen sugars, including two GlcNAcs, nine mannoses and three glucoses. Once assembled, the oligosaccharide is transferred from the lipid to nascent proteins by oligosaccharyltransferases. In the lumen of the endoplasmic reticulum, adds the eighth mannose residue in an alpha-1,6 linkage onto Man(7)GlcNAc(2)-PP-dolichol to produce Man(8)GlcNAc(2)-PP-dolichol.</text>
</comment>
<feature type="transmembrane region" description="Helical" evidence="12">
    <location>
        <begin position="388"/>
        <end position="414"/>
    </location>
</feature>
<dbReference type="GO" id="GO:0005789">
    <property type="term" value="C:endoplasmic reticulum membrane"/>
    <property type="evidence" value="ECO:0007669"/>
    <property type="project" value="UniProtKB-SubCell"/>
</dbReference>
<proteinExistence type="inferred from homology"/>
<dbReference type="GO" id="GO:0006487">
    <property type="term" value="P:protein N-linked glycosylation"/>
    <property type="evidence" value="ECO:0007669"/>
    <property type="project" value="TreeGrafter"/>
</dbReference>
<feature type="transmembrane region" description="Helical" evidence="12">
    <location>
        <begin position="247"/>
        <end position="268"/>
    </location>
</feature>
<evidence type="ECO:0000256" key="2">
    <source>
        <dbReference type="ARBA" id="ARBA00004922"/>
    </source>
</evidence>
<dbReference type="GO" id="GO:0052917">
    <property type="term" value="F:dol-P-Man:Man(7)GlcNAc(2)-PP-Dol alpha-1,6-mannosyltransferase activity"/>
    <property type="evidence" value="ECO:0007669"/>
    <property type="project" value="UniProtKB-EC"/>
</dbReference>
<evidence type="ECO:0000256" key="4">
    <source>
        <dbReference type="ARBA" id="ARBA00022676"/>
    </source>
</evidence>
<evidence type="ECO:0000256" key="3">
    <source>
        <dbReference type="ARBA" id="ARBA00007063"/>
    </source>
</evidence>
<reference evidence="14" key="2">
    <citation type="submission" date="2023-05" db="EMBL/GenBank/DDBJ databases">
        <authorList>
            <consortium name="Lawrence Berkeley National Laboratory"/>
            <person name="Steindorff A."/>
            <person name="Hensen N."/>
            <person name="Bonometti L."/>
            <person name="Westerberg I."/>
            <person name="Brannstrom I.O."/>
            <person name="Guillou S."/>
            <person name="Cros-Aarteil S."/>
            <person name="Calhoun S."/>
            <person name="Haridas S."/>
            <person name="Kuo A."/>
            <person name="Mondo S."/>
            <person name="Pangilinan J."/>
            <person name="Riley R."/>
            <person name="Labutti K."/>
            <person name="Andreopoulos B."/>
            <person name="Lipzen A."/>
            <person name="Chen C."/>
            <person name="Yanf M."/>
            <person name="Daum C."/>
            <person name="Ng V."/>
            <person name="Clum A."/>
            <person name="Ohm R."/>
            <person name="Martin F."/>
            <person name="Silar P."/>
            <person name="Natvig D."/>
            <person name="Lalanne C."/>
            <person name="Gautier V."/>
            <person name="Ament-Velasquez S.L."/>
            <person name="Kruys A."/>
            <person name="Hutchinson M.I."/>
            <person name="Powell A.J."/>
            <person name="Barry K."/>
            <person name="Miller A.N."/>
            <person name="Grigoriev I.V."/>
            <person name="Debuchy R."/>
            <person name="Gladieux P."/>
            <person name="Thoren M.H."/>
            <person name="Johannesson H."/>
        </authorList>
    </citation>
    <scope>NUCLEOTIDE SEQUENCE</scope>
    <source>
        <strain evidence="14">CBS 538.74</strain>
    </source>
</reference>
<dbReference type="EC" id="2.4.1.-" evidence="12"/>
<evidence type="ECO:0000256" key="6">
    <source>
        <dbReference type="ARBA" id="ARBA00022692"/>
    </source>
</evidence>
<dbReference type="PANTHER" id="PTHR22760:SF1">
    <property type="entry name" value="DOL-P-MAN:MAN(7)GLCNAC(2)-PP-DOL ALPHA-1,6-MANNOSYLTRANSFERASE"/>
    <property type="match status" value="1"/>
</dbReference>
<name>A0AAN6VX93_9PEZI</name>
<evidence type="ECO:0000256" key="13">
    <source>
        <dbReference type="SAM" id="MobiDB-lite"/>
    </source>
</evidence>
<feature type="transmembrane region" description="Helical" evidence="12">
    <location>
        <begin position="208"/>
        <end position="241"/>
    </location>
</feature>
<feature type="transmembrane region" description="Helical" evidence="12">
    <location>
        <begin position="125"/>
        <end position="143"/>
    </location>
</feature>
<comment type="pathway">
    <text evidence="2">Protein modification; protein glycosylation.</text>
</comment>
<feature type="transmembrane region" description="Helical" evidence="12">
    <location>
        <begin position="37"/>
        <end position="55"/>
    </location>
</feature>
<keyword evidence="9 12" id="KW-0472">Membrane</keyword>
<feature type="region of interest" description="Disordered" evidence="13">
    <location>
        <begin position="594"/>
        <end position="618"/>
    </location>
</feature>
<evidence type="ECO:0000256" key="5">
    <source>
        <dbReference type="ARBA" id="ARBA00022679"/>
    </source>
</evidence>
<sequence length="672" mass="72683">MEPSKKAQLGAKSAAADGRGLNSTVVEASGSRLLDTLLSLLIPGLILAHLVAAPYTKVEESFNIQAAHDVLVYGTPTSDMHQKLSNTYDHFTFSGAVPRTFVGPVLLAGLAQPIVALVGFQHAQLVVRAILGLFNAACLLVFAKNLKWAYGTGTARWYLLLQASQFHIMFYASRTLPNMFAFGLTTLAFAFLLPQPGKPKSTARRQRLSITMFVFAAVVFRSEVALLLGTTVLHLLIIPALSLERVLFPFTVSVLIALATSVPIDSYFWQRPLWPELWGFYYNVVQGSASDWGVSPWHYYFTSALPRLLINPLTYTLLIPFALWHPALRSAASSLTIPSILFTTIYSLQPHKETRFIFYVVPPLTAAAALSANLVFTRRGKSPLATLLALALALSILGSLAASTAMLAVSALNYPGGDALAHLRSTILSDSRTGSGSSSIIIPVHADVLSCMTGVTLFGSSTASSAADEAAAQQFVAAHHGEQQQLLNPTTDHNNGGNSKNAETVKVNHRHHSGGGGGNLDNNNNNNNNGVVGQTTVVVAVDKTEDKTLLARADFWRQFAYVLVQDPAEVPRPAEWEAVGVVKGYGGIEVVRPGHYHDDDEDDSSGVGTTGAPAPPPVVGRGKIIELWKRRVRATTGGWWIGPRMVERIYILRRRVKDATSQKKVAVESRYV</sequence>
<dbReference type="Proteomes" id="UP001302745">
    <property type="component" value="Unassembled WGS sequence"/>
</dbReference>
<comment type="similarity">
    <text evidence="3 12">Belongs to the glycosyltransferase 22 family.</text>
</comment>
<keyword evidence="5" id="KW-0808">Transferase</keyword>
<dbReference type="InterPro" id="IPR005599">
    <property type="entry name" value="GPI_mannosylTrfase"/>
</dbReference>
<comment type="caution">
    <text evidence="14">The sequence shown here is derived from an EMBL/GenBank/DDBJ whole genome shotgun (WGS) entry which is preliminary data.</text>
</comment>
<dbReference type="EMBL" id="MU856845">
    <property type="protein sequence ID" value="KAK4157816.1"/>
    <property type="molecule type" value="Genomic_DNA"/>
</dbReference>
<dbReference type="PANTHER" id="PTHR22760">
    <property type="entry name" value="GLYCOSYLTRANSFERASE"/>
    <property type="match status" value="1"/>
</dbReference>
<evidence type="ECO:0000256" key="8">
    <source>
        <dbReference type="ARBA" id="ARBA00022989"/>
    </source>
</evidence>
<gene>
    <name evidence="14" type="ORF">C8A00DRAFT_29202</name>
</gene>
<feature type="transmembrane region" description="Helical" evidence="12">
    <location>
        <begin position="308"/>
        <end position="325"/>
    </location>
</feature>
<keyword evidence="4 12" id="KW-0328">Glycosyltransferase</keyword>
<evidence type="ECO:0000313" key="14">
    <source>
        <dbReference type="EMBL" id="KAK4157816.1"/>
    </source>
</evidence>
<keyword evidence="8 12" id="KW-1133">Transmembrane helix</keyword>
<evidence type="ECO:0000256" key="9">
    <source>
        <dbReference type="ARBA" id="ARBA00023136"/>
    </source>
</evidence>
<keyword evidence="7 12" id="KW-0256">Endoplasmic reticulum</keyword>
<reference evidence="14" key="1">
    <citation type="journal article" date="2023" name="Mol. Phylogenet. Evol.">
        <title>Genome-scale phylogeny and comparative genomics of the fungal order Sordariales.</title>
        <authorList>
            <person name="Hensen N."/>
            <person name="Bonometti L."/>
            <person name="Westerberg I."/>
            <person name="Brannstrom I.O."/>
            <person name="Guillou S."/>
            <person name="Cros-Aarteil S."/>
            <person name="Calhoun S."/>
            <person name="Haridas S."/>
            <person name="Kuo A."/>
            <person name="Mondo S."/>
            <person name="Pangilinan J."/>
            <person name="Riley R."/>
            <person name="LaButti K."/>
            <person name="Andreopoulos B."/>
            <person name="Lipzen A."/>
            <person name="Chen C."/>
            <person name="Yan M."/>
            <person name="Daum C."/>
            <person name="Ng V."/>
            <person name="Clum A."/>
            <person name="Steindorff A."/>
            <person name="Ohm R.A."/>
            <person name="Martin F."/>
            <person name="Silar P."/>
            <person name="Natvig D.O."/>
            <person name="Lalanne C."/>
            <person name="Gautier V."/>
            <person name="Ament-Velasquez S.L."/>
            <person name="Kruys A."/>
            <person name="Hutchinson M.I."/>
            <person name="Powell A.J."/>
            <person name="Barry K."/>
            <person name="Miller A.N."/>
            <person name="Grigoriev I.V."/>
            <person name="Debuchy R."/>
            <person name="Gladieux P."/>
            <person name="Hiltunen Thoren M."/>
            <person name="Johannesson H."/>
        </authorList>
    </citation>
    <scope>NUCLEOTIDE SEQUENCE</scope>
    <source>
        <strain evidence="14">CBS 538.74</strain>
    </source>
</reference>
<protein>
    <recommendedName>
        <fullName evidence="12">Mannosyltransferase</fullName>
        <ecNumber evidence="12">2.4.1.-</ecNumber>
    </recommendedName>
</protein>